<reference evidence="7" key="1">
    <citation type="submission" date="2020-11" db="EMBL/GenBank/DDBJ databases">
        <title>Nocardia NEAU-351.nov., a novel actinomycete isolated from the cow dung.</title>
        <authorList>
            <person name="Zhang X."/>
        </authorList>
    </citation>
    <scope>NUCLEOTIDE SEQUENCE</scope>
    <source>
        <strain evidence="7">NEAU-351</strain>
    </source>
</reference>
<keyword evidence="8" id="KW-1185">Reference proteome</keyword>
<dbReference type="EMBL" id="JADMLG010000024">
    <property type="protein sequence ID" value="MBH0781430.1"/>
    <property type="molecule type" value="Genomic_DNA"/>
</dbReference>
<accession>A0A931N472</accession>
<evidence type="ECO:0000256" key="1">
    <source>
        <dbReference type="ARBA" id="ARBA00010641"/>
    </source>
</evidence>
<feature type="domain" description="HTH luxR-type" evidence="6">
    <location>
        <begin position="218"/>
        <end position="275"/>
    </location>
</feature>
<dbReference type="RefSeq" id="WP_198429263.1">
    <property type="nucleotide sequence ID" value="NZ_JADMLG010000024.1"/>
</dbReference>
<dbReference type="CDD" id="cd06171">
    <property type="entry name" value="Sigma70_r4"/>
    <property type="match status" value="1"/>
</dbReference>
<dbReference type="InterPro" id="IPR000792">
    <property type="entry name" value="Tscrpt_reg_LuxR_C"/>
</dbReference>
<dbReference type="InterPro" id="IPR014284">
    <property type="entry name" value="RNA_pol_sigma-70_dom"/>
</dbReference>
<dbReference type="InterPro" id="IPR013325">
    <property type="entry name" value="RNA_pol_sigma_r2"/>
</dbReference>
<evidence type="ECO:0000256" key="2">
    <source>
        <dbReference type="ARBA" id="ARBA00023015"/>
    </source>
</evidence>
<dbReference type="InterPro" id="IPR007627">
    <property type="entry name" value="RNA_pol_sigma70_r2"/>
</dbReference>
<dbReference type="Gene3D" id="1.10.1740.10">
    <property type="match status" value="1"/>
</dbReference>
<dbReference type="NCBIfam" id="TIGR02937">
    <property type="entry name" value="sigma70-ECF"/>
    <property type="match status" value="1"/>
</dbReference>
<dbReference type="InterPro" id="IPR039425">
    <property type="entry name" value="RNA_pol_sigma-70-like"/>
</dbReference>
<keyword evidence="5" id="KW-0804">Transcription</keyword>
<dbReference type="SUPFAM" id="SSF88659">
    <property type="entry name" value="Sigma3 and sigma4 domains of RNA polymerase sigma factors"/>
    <property type="match status" value="1"/>
</dbReference>
<dbReference type="GO" id="GO:0003677">
    <property type="term" value="F:DNA binding"/>
    <property type="evidence" value="ECO:0007669"/>
    <property type="project" value="UniProtKB-KW"/>
</dbReference>
<dbReference type="Pfam" id="PF08281">
    <property type="entry name" value="Sigma70_r4_2"/>
    <property type="match status" value="1"/>
</dbReference>
<dbReference type="Proteomes" id="UP000655751">
    <property type="component" value="Unassembled WGS sequence"/>
</dbReference>
<dbReference type="SUPFAM" id="SSF88946">
    <property type="entry name" value="Sigma2 domain of RNA polymerase sigma factors"/>
    <property type="match status" value="1"/>
</dbReference>
<sequence length="275" mass="30965">MTSNLTPECAWSVAGVWYVSWLPAVGMSRRAAMLEMTIDDLLSDPDLVDDIEIFGIIAHDGEQMGVPARAAVLALATRMLDRLQSAPRLATALVTAESAAERAEERARRHETGEDQAEFTTFYRSFVAQLVAFLIRHGAQRADAADLAQETMIEAYRSWARITSPTAWCFHVSYRKLQRSRASRTEVANEALPLPEQRSPLCTPDIELADRDFTQRILALLPHRQRQVMAWTMFGFTPKEIADELKITPEAVRSSLKKARQTLATTLDRGSRRHR</sequence>
<comment type="similarity">
    <text evidence="1">Belongs to the sigma-70 factor family. ECF subfamily.</text>
</comment>
<name>A0A931N472_9NOCA</name>
<dbReference type="InterPro" id="IPR013249">
    <property type="entry name" value="RNA_pol_sigma70_r4_t2"/>
</dbReference>
<dbReference type="InterPro" id="IPR013324">
    <property type="entry name" value="RNA_pol_sigma_r3/r4-like"/>
</dbReference>
<evidence type="ECO:0000259" key="6">
    <source>
        <dbReference type="SMART" id="SM00421"/>
    </source>
</evidence>
<dbReference type="PANTHER" id="PTHR43133:SF8">
    <property type="entry name" value="RNA POLYMERASE SIGMA FACTOR HI_1459-RELATED"/>
    <property type="match status" value="1"/>
</dbReference>
<dbReference type="Gene3D" id="1.10.10.10">
    <property type="entry name" value="Winged helix-like DNA-binding domain superfamily/Winged helix DNA-binding domain"/>
    <property type="match status" value="1"/>
</dbReference>
<keyword evidence="2" id="KW-0805">Transcription regulation</keyword>
<comment type="caution">
    <text evidence="7">The sequence shown here is derived from an EMBL/GenBank/DDBJ whole genome shotgun (WGS) entry which is preliminary data.</text>
</comment>
<dbReference type="Pfam" id="PF04542">
    <property type="entry name" value="Sigma70_r2"/>
    <property type="match status" value="1"/>
</dbReference>
<evidence type="ECO:0000256" key="4">
    <source>
        <dbReference type="ARBA" id="ARBA00023125"/>
    </source>
</evidence>
<evidence type="ECO:0000256" key="5">
    <source>
        <dbReference type="ARBA" id="ARBA00023163"/>
    </source>
</evidence>
<keyword evidence="3" id="KW-0731">Sigma factor</keyword>
<dbReference type="GO" id="GO:0006352">
    <property type="term" value="P:DNA-templated transcription initiation"/>
    <property type="evidence" value="ECO:0007669"/>
    <property type="project" value="InterPro"/>
</dbReference>
<dbReference type="InterPro" id="IPR036388">
    <property type="entry name" value="WH-like_DNA-bd_sf"/>
</dbReference>
<evidence type="ECO:0000313" key="7">
    <source>
        <dbReference type="EMBL" id="MBH0781430.1"/>
    </source>
</evidence>
<proteinExistence type="inferred from homology"/>
<organism evidence="7 8">
    <name type="scientific">Nocardia bovistercoris</name>
    <dbReference type="NCBI Taxonomy" id="2785916"/>
    <lineage>
        <taxon>Bacteria</taxon>
        <taxon>Bacillati</taxon>
        <taxon>Actinomycetota</taxon>
        <taxon>Actinomycetes</taxon>
        <taxon>Mycobacteriales</taxon>
        <taxon>Nocardiaceae</taxon>
        <taxon>Nocardia</taxon>
    </lineage>
</organism>
<evidence type="ECO:0000256" key="3">
    <source>
        <dbReference type="ARBA" id="ARBA00023082"/>
    </source>
</evidence>
<evidence type="ECO:0000313" key="8">
    <source>
        <dbReference type="Proteomes" id="UP000655751"/>
    </source>
</evidence>
<dbReference type="GO" id="GO:0016987">
    <property type="term" value="F:sigma factor activity"/>
    <property type="evidence" value="ECO:0007669"/>
    <property type="project" value="UniProtKB-KW"/>
</dbReference>
<keyword evidence="4" id="KW-0238">DNA-binding</keyword>
<dbReference type="SMART" id="SM00421">
    <property type="entry name" value="HTH_LUXR"/>
    <property type="match status" value="1"/>
</dbReference>
<protein>
    <submittedName>
        <fullName evidence="7">Sigma-70 family RNA polymerase sigma factor</fullName>
    </submittedName>
</protein>
<dbReference type="PANTHER" id="PTHR43133">
    <property type="entry name" value="RNA POLYMERASE ECF-TYPE SIGMA FACTO"/>
    <property type="match status" value="1"/>
</dbReference>
<gene>
    <name evidence="7" type="ORF">IT779_34685</name>
</gene>
<dbReference type="AlphaFoldDB" id="A0A931N472"/>